<name>A0ABQ8TY54_PERAM</name>
<dbReference type="Proteomes" id="UP001148838">
    <property type="component" value="Unassembled WGS sequence"/>
</dbReference>
<protein>
    <submittedName>
        <fullName evidence="1">Uncharacterized protein</fullName>
    </submittedName>
</protein>
<evidence type="ECO:0000313" key="2">
    <source>
        <dbReference type="Proteomes" id="UP001148838"/>
    </source>
</evidence>
<accession>A0ABQ8TY54</accession>
<proteinExistence type="predicted"/>
<evidence type="ECO:0000313" key="1">
    <source>
        <dbReference type="EMBL" id="KAJ4451238.1"/>
    </source>
</evidence>
<gene>
    <name evidence="1" type="ORF">ANN_02699</name>
</gene>
<organism evidence="1 2">
    <name type="scientific">Periplaneta americana</name>
    <name type="common">American cockroach</name>
    <name type="synonym">Blatta americana</name>
    <dbReference type="NCBI Taxonomy" id="6978"/>
    <lineage>
        <taxon>Eukaryota</taxon>
        <taxon>Metazoa</taxon>
        <taxon>Ecdysozoa</taxon>
        <taxon>Arthropoda</taxon>
        <taxon>Hexapoda</taxon>
        <taxon>Insecta</taxon>
        <taxon>Pterygota</taxon>
        <taxon>Neoptera</taxon>
        <taxon>Polyneoptera</taxon>
        <taxon>Dictyoptera</taxon>
        <taxon>Blattodea</taxon>
        <taxon>Blattoidea</taxon>
        <taxon>Blattidae</taxon>
        <taxon>Blattinae</taxon>
        <taxon>Periplaneta</taxon>
    </lineage>
</organism>
<comment type="caution">
    <text evidence="1">The sequence shown here is derived from an EMBL/GenBank/DDBJ whole genome shotgun (WGS) entry which is preliminary data.</text>
</comment>
<keyword evidence="2" id="KW-1185">Reference proteome</keyword>
<reference evidence="1 2" key="1">
    <citation type="journal article" date="2022" name="Allergy">
        <title>Genome assembly and annotation of Periplaneta americana reveal a comprehensive cockroach allergen profile.</title>
        <authorList>
            <person name="Wang L."/>
            <person name="Xiong Q."/>
            <person name="Saelim N."/>
            <person name="Wang L."/>
            <person name="Nong W."/>
            <person name="Wan A.T."/>
            <person name="Shi M."/>
            <person name="Liu X."/>
            <person name="Cao Q."/>
            <person name="Hui J.H.L."/>
            <person name="Sookrung N."/>
            <person name="Leung T.F."/>
            <person name="Tungtrongchitr A."/>
            <person name="Tsui S.K.W."/>
        </authorList>
    </citation>
    <scope>NUCLEOTIDE SEQUENCE [LARGE SCALE GENOMIC DNA]</scope>
    <source>
        <strain evidence="1">PWHHKU_190912</strain>
    </source>
</reference>
<dbReference type="EMBL" id="JAJSOF020000001">
    <property type="protein sequence ID" value="KAJ4451238.1"/>
    <property type="molecule type" value="Genomic_DNA"/>
</dbReference>
<sequence length="136" mass="15826">MELRDIPVSRHTGAEPITITYYHDVMKYYLWIKNELKPDFKSKEPTVGEISERVAIKNKGNPVYFVISFGKVRLQNSAAKQTLLQQQQQQQQKGISQTYALNRFTERLVPGITSYLHMILDVTCFDDQQIFRQQTG</sequence>